<gene>
    <name evidence="1" type="ORF">ES711_11450</name>
</gene>
<name>A0A5C7ALB8_9FLAO</name>
<evidence type="ECO:0000313" key="1">
    <source>
        <dbReference type="EMBL" id="TXE07375.1"/>
    </source>
</evidence>
<comment type="caution">
    <text evidence="1">The sequence shown here is derived from an EMBL/GenBank/DDBJ whole genome shotgun (WGS) entry which is preliminary data.</text>
</comment>
<sequence length="149" mass="16902">MAKIISVELLEIPDKITVGLNNTDITVLTTIDFHEMDIKGNVEYCLHLFVYDIHGKIDPPLIISNWDESYVISIQSSLDRRDDFLGQTKVMFKACELQIAIVTPMVLKLGSLSQKGIYLTRQLEIFATATPAVGRISKWSIPYETQVYH</sequence>
<dbReference type="AlphaFoldDB" id="A0A5C7ALB8"/>
<evidence type="ECO:0000313" key="2">
    <source>
        <dbReference type="Proteomes" id="UP000321734"/>
    </source>
</evidence>
<dbReference type="Proteomes" id="UP000321734">
    <property type="component" value="Unassembled WGS sequence"/>
</dbReference>
<organism evidence="1 2">
    <name type="scientific">Gelidibacter salicanalis</name>
    <dbReference type="NCBI Taxonomy" id="291193"/>
    <lineage>
        <taxon>Bacteria</taxon>
        <taxon>Pseudomonadati</taxon>
        <taxon>Bacteroidota</taxon>
        <taxon>Flavobacteriia</taxon>
        <taxon>Flavobacteriales</taxon>
        <taxon>Flavobacteriaceae</taxon>
        <taxon>Gelidibacter</taxon>
    </lineage>
</organism>
<protein>
    <submittedName>
        <fullName evidence="1">Uncharacterized protein</fullName>
    </submittedName>
</protein>
<keyword evidence="2" id="KW-1185">Reference proteome</keyword>
<dbReference type="RefSeq" id="WP_146893448.1">
    <property type="nucleotide sequence ID" value="NZ_VORX01000005.1"/>
</dbReference>
<dbReference type="OrthoDB" id="1162358at2"/>
<dbReference type="EMBL" id="VORX01000005">
    <property type="protein sequence ID" value="TXE07375.1"/>
    <property type="molecule type" value="Genomic_DNA"/>
</dbReference>
<proteinExistence type="predicted"/>
<reference evidence="1 2" key="1">
    <citation type="submission" date="2019-08" db="EMBL/GenBank/DDBJ databases">
        <title>Genome sequence of Gelidibacter salicanalis IC162T.</title>
        <authorList>
            <person name="Bowman J.P."/>
        </authorList>
    </citation>
    <scope>NUCLEOTIDE SEQUENCE [LARGE SCALE GENOMIC DNA]</scope>
    <source>
        <strain evidence="1 2">IC162</strain>
    </source>
</reference>
<accession>A0A5C7ALB8</accession>